<name>A0A1B6KRM6_9HEMI</name>
<dbReference type="AlphaFoldDB" id="A0A1B6KRM6"/>
<sequence>VICLETEEREKMSLVTNSVKKMFIQKGLVTYHGGIMRDGIDLLTKDRDIELCGVQCRTTANMVPKRMTPIGQTQECKVKVTISHIPYRGVSETYPNPEHPPLVINFVKELGYNTDFVIPLEHNHSSIFLKANNKYEIEFTTTTNLDLFSYATCDASYQATDSFDVQFNKKHFDNRYYSPVKCLFYKEHYTT</sequence>
<gene>
    <name evidence="1" type="ORF">g.33128</name>
</gene>
<feature type="non-terminal residue" evidence="1">
    <location>
        <position position="1"/>
    </location>
</feature>
<protein>
    <submittedName>
        <fullName evidence="1">Uncharacterized protein</fullName>
    </submittedName>
</protein>
<accession>A0A1B6KRM6</accession>
<proteinExistence type="predicted"/>
<evidence type="ECO:0000313" key="1">
    <source>
        <dbReference type="EMBL" id="JAT14075.1"/>
    </source>
</evidence>
<dbReference type="EMBL" id="GEBQ01025902">
    <property type="protein sequence ID" value="JAT14075.1"/>
    <property type="molecule type" value="Transcribed_RNA"/>
</dbReference>
<organism evidence="1">
    <name type="scientific">Graphocephala atropunctata</name>
    <dbReference type="NCBI Taxonomy" id="36148"/>
    <lineage>
        <taxon>Eukaryota</taxon>
        <taxon>Metazoa</taxon>
        <taxon>Ecdysozoa</taxon>
        <taxon>Arthropoda</taxon>
        <taxon>Hexapoda</taxon>
        <taxon>Insecta</taxon>
        <taxon>Pterygota</taxon>
        <taxon>Neoptera</taxon>
        <taxon>Paraneoptera</taxon>
        <taxon>Hemiptera</taxon>
        <taxon>Auchenorrhyncha</taxon>
        <taxon>Membracoidea</taxon>
        <taxon>Cicadellidae</taxon>
        <taxon>Cicadellinae</taxon>
        <taxon>Cicadellini</taxon>
        <taxon>Graphocephala</taxon>
    </lineage>
</organism>
<reference evidence="1" key="1">
    <citation type="submission" date="2015-11" db="EMBL/GenBank/DDBJ databases">
        <title>De novo transcriptome assembly of four potential Pierce s Disease insect vectors from Arizona vineyards.</title>
        <authorList>
            <person name="Tassone E.E."/>
        </authorList>
    </citation>
    <scope>NUCLEOTIDE SEQUENCE</scope>
</reference>